<comment type="similarity">
    <text evidence="5">Belongs to the SAT4 family.</text>
</comment>
<protein>
    <recommendedName>
        <fullName evidence="7">Rhodopsin domain-containing protein</fullName>
    </recommendedName>
</protein>
<accession>A0A166ND01</accession>
<dbReference type="STRING" id="1081109.A0A166ND01"/>
<keyword evidence="9" id="KW-1185">Reference proteome</keyword>
<feature type="transmembrane region" description="Helical" evidence="6">
    <location>
        <begin position="41"/>
        <end position="60"/>
    </location>
</feature>
<evidence type="ECO:0000256" key="4">
    <source>
        <dbReference type="ARBA" id="ARBA00023136"/>
    </source>
</evidence>
<dbReference type="OrthoDB" id="4934472at2759"/>
<evidence type="ECO:0000313" key="8">
    <source>
        <dbReference type="EMBL" id="KZZ89200.1"/>
    </source>
</evidence>
<feature type="domain" description="Rhodopsin" evidence="7">
    <location>
        <begin position="25"/>
        <end position="284"/>
    </location>
</feature>
<evidence type="ECO:0000256" key="6">
    <source>
        <dbReference type="SAM" id="Phobius"/>
    </source>
</evidence>
<feature type="transmembrane region" description="Helical" evidence="6">
    <location>
        <begin position="134"/>
        <end position="156"/>
    </location>
</feature>
<proteinExistence type="inferred from homology"/>
<dbReference type="InterPro" id="IPR052337">
    <property type="entry name" value="SAT4-like"/>
</dbReference>
<evidence type="ECO:0000259" key="7">
    <source>
        <dbReference type="Pfam" id="PF20684"/>
    </source>
</evidence>
<evidence type="ECO:0000256" key="1">
    <source>
        <dbReference type="ARBA" id="ARBA00004141"/>
    </source>
</evidence>
<feature type="transmembrane region" description="Helical" evidence="6">
    <location>
        <begin position="217"/>
        <end position="239"/>
    </location>
</feature>
<dbReference type="InterPro" id="IPR049326">
    <property type="entry name" value="Rhodopsin_dom_fungi"/>
</dbReference>
<dbReference type="PANTHER" id="PTHR33048">
    <property type="entry name" value="PTH11-LIKE INTEGRAL MEMBRANE PROTEIN (AFU_ORTHOLOGUE AFUA_5G11245)"/>
    <property type="match status" value="1"/>
</dbReference>
<comment type="caution">
    <text evidence="8">The sequence shown here is derived from an EMBL/GenBank/DDBJ whole genome shotgun (WGS) entry which is preliminary data.</text>
</comment>
<keyword evidence="3 6" id="KW-1133">Transmembrane helix</keyword>
<name>A0A166ND01_9HYPO</name>
<keyword evidence="4 6" id="KW-0472">Membrane</keyword>
<dbReference type="AlphaFoldDB" id="A0A166ND01"/>
<organism evidence="8 9">
    <name type="scientific">Moelleriella libera RCEF 2490</name>
    <dbReference type="NCBI Taxonomy" id="1081109"/>
    <lineage>
        <taxon>Eukaryota</taxon>
        <taxon>Fungi</taxon>
        <taxon>Dikarya</taxon>
        <taxon>Ascomycota</taxon>
        <taxon>Pezizomycotina</taxon>
        <taxon>Sordariomycetes</taxon>
        <taxon>Hypocreomycetidae</taxon>
        <taxon>Hypocreales</taxon>
        <taxon>Clavicipitaceae</taxon>
        <taxon>Moelleriella</taxon>
    </lineage>
</organism>
<dbReference type="GO" id="GO:0016020">
    <property type="term" value="C:membrane"/>
    <property type="evidence" value="ECO:0007669"/>
    <property type="project" value="UniProtKB-SubCell"/>
</dbReference>
<dbReference type="EMBL" id="AZGY01000026">
    <property type="protein sequence ID" value="KZZ89200.1"/>
    <property type="molecule type" value="Genomic_DNA"/>
</dbReference>
<keyword evidence="2 6" id="KW-0812">Transmembrane</keyword>
<dbReference type="Proteomes" id="UP000078544">
    <property type="component" value="Unassembled WGS sequence"/>
</dbReference>
<evidence type="ECO:0000256" key="5">
    <source>
        <dbReference type="ARBA" id="ARBA00038359"/>
    </source>
</evidence>
<evidence type="ECO:0000313" key="9">
    <source>
        <dbReference type="Proteomes" id="UP000078544"/>
    </source>
</evidence>
<gene>
    <name evidence="8" type="ORF">AAL_07848</name>
</gene>
<dbReference type="Pfam" id="PF20684">
    <property type="entry name" value="Fung_rhodopsin"/>
    <property type="match status" value="1"/>
</dbReference>
<sequence length="304" mass="33598">MGWNAASFIALAVVLALLAAASTMLRFRARYITKARIGTDDILTLPAMVCVLGMAATMIVEANHLAKGARLGEMAQHQTNDIGADGPIFTERLRIYEICNYVLQILPLLSLGFSKLSVLFLYRRIFYMHQGFLTVNLVLMVVVAAWAISFIFVTVLQCKDPVTLWTSFEYARTNCVETVSFYYAVSITGFITDLMILVSPLPIIWTMQLPWEKRIGVAGVFLLGALVCGAGIARFVTFVNIGRGIVANINDLTYFTTPVFAWTMVESSLAVVSANLPLLRSLVVKRFPSKPQPNSHSTAEQMLK</sequence>
<feature type="transmembrane region" description="Helical" evidence="6">
    <location>
        <begin position="6"/>
        <end position="29"/>
    </location>
</feature>
<reference evidence="8 9" key="1">
    <citation type="journal article" date="2016" name="Genome Biol. Evol.">
        <title>Divergent and convergent evolution of fungal pathogenicity.</title>
        <authorList>
            <person name="Shang Y."/>
            <person name="Xiao G."/>
            <person name="Zheng P."/>
            <person name="Cen K."/>
            <person name="Zhan S."/>
            <person name="Wang C."/>
        </authorList>
    </citation>
    <scope>NUCLEOTIDE SEQUENCE [LARGE SCALE GENOMIC DNA]</scope>
    <source>
        <strain evidence="8 9">RCEF 2490</strain>
    </source>
</reference>
<comment type="subcellular location">
    <subcellularLocation>
        <location evidence="1">Membrane</location>
        <topology evidence="1">Multi-pass membrane protein</topology>
    </subcellularLocation>
</comment>
<feature type="transmembrane region" description="Helical" evidence="6">
    <location>
        <begin position="181"/>
        <end position="205"/>
    </location>
</feature>
<evidence type="ECO:0000256" key="3">
    <source>
        <dbReference type="ARBA" id="ARBA00022989"/>
    </source>
</evidence>
<feature type="transmembrane region" description="Helical" evidence="6">
    <location>
        <begin position="101"/>
        <end position="122"/>
    </location>
</feature>
<evidence type="ECO:0000256" key="2">
    <source>
        <dbReference type="ARBA" id="ARBA00022692"/>
    </source>
</evidence>
<dbReference type="PANTHER" id="PTHR33048:SF134">
    <property type="entry name" value="INTEGRAL MEMBRANE PROTEIN"/>
    <property type="match status" value="1"/>
</dbReference>